<comment type="caution">
    <text evidence="1">The sequence shown here is derived from an EMBL/GenBank/DDBJ whole genome shotgun (WGS) entry which is preliminary data.</text>
</comment>
<dbReference type="Proteomes" id="UP000807469">
    <property type="component" value="Unassembled WGS sequence"/>
</dbReference>
<keyword evidence="2" id="KW-1185">Reference proteome</keyword>
<protein>
    <submittedName>
        <fullName evidence="1">Uncharacterized protein</fullName>
    </submittedName>
</protein>
<gene>
    <name evidence="1" type="ORF">BDN70DRAFT_992570</name>
</gene>
<evidence type="ECO:0000313" key="2">
    <source>
        <dbReference type="Proteomes" id="UP000807469"/>
    </source>
</evidence>
<proteinExistence type="predicted"/>
<reference evidence="1" key="1">
    <citation type="submission" date="2020-11" db="EMBL/GenBank/DDBJ databases">
        <authorList>
            <consortium name="DOE Joint Genome Institute"/>
            <person name="Ahrendt S."/>
            <person name="Riley R."/>
            <person name="Andreopoulos W."/>
            <person name="Labutti K."/>
            <person name="Pangilinan J."/>
            <person name="Ruiz-Duenas F.J."/>
            <person name="Barrasa J.M."/>
            <person name="Sanchez-Garcia M."/>
            <person name="Camarero S."/>
            <person name="Miyauchi S."/>
            <person name="Serrano A."/>
            <person name="Linde D."/>
            <person name="Babiker R."/>
            <person name="Drula E."/>
            <person name="Ayuso-Fernandez I."/>
            <person name="Pacheco R."/>
            <person name="Padilla G."/>
            <person name="Ferreira P."/>
            <person name="Barriuso J."/>
            <person name="Kellner H."/>
            <person name="Castanera R."/>
            <person name="Alfaro M."/>
            <person name="Ramirez L."/>
            <person name="Pisabarro A.G."/>
            <person name="Kuo A."/>
            <person name="Tritt A."/>
            <person name="Lipzen A."/>
            <person name="He G."/>
            <person name="Yan M."/>
            <person name="Ng V."/>
            <person name="Cullen D."/>
            <person name="Martin F."/>
            <person name="Rosso M.-N."/>
            <person name="Henrissat B."/>
            <person name="Hibbett D."/>
            <person name="Martinez A.T."/>
            <person name="Grigoriev I.V."/>
        </authorList>
    </citation>
    <scope>NUCLEOTIDE SEQUENCE</scope>
    <source>
        <strain evidence="1">CIRM-BRFM 674</strain>
    </source>
</reference>
<accession>A0A9P5Z6Z0</accession>
<sequence>MLPRTFLKGIIHLTHCSHYYASSHQIQNMYFSRALLVFSAIAHARAVALPIFHPEQQGALITSGASGYNFDLTENYYNPSPDYDDFYADHIKDMAYNNFNGQANVHENHNTEEVIIIGDYALRQVLRHKLRQRIRRRIHRAIQRYKSLTPEERRTIKKCIRRCIRRCLAKHRLTGGKDSALNLYFY</sequence>
<organism evidence="1 2">
    <name type="scientific">Pholiota conissans</name>
    <dbReference type="NCBI Taxonomy" id="109636"/>
    <lineage>
        <taxon>Eukaryota</taxon>
        <taxon>Fungi</taxon>
        <taxon>Dikarya</taxon>
        <taxon>Basidiomycota</taxon>
        <taxon>Agaricomycotina</taxon>
        <taxon>Agaricomycetes</taxon>
        <taxon>Agaricomycetidae</taxon>
        <taxon>Agaricales</taxon>
        <taxon>Agaricineae</taxon>
        <taxon>Strophariaceae</taxon>
        <taxon>Pholiota</taxon>
    </lineage>
</organism>
<name>A0A9P5Z6Z0_9AGAR</name>
<evidence type="ECO:0000313" key="1">
    <source>
        <dbReference type="EMBL" id="KAF9480571.1"/>
    </source>
</evidence>
<dbReference type="AlphaFoldDB" id="A0A9P5Z6Z0"/>
<dbReference type="EMBL" id="MU155192">
    <property type="protein sequence ID" value="KAF9480571.1"/>
    <property type="molecule type" value="Genomic_DNA"/>
</dbReference>